<dbReference type="RefSeq" id="WP_023304522.1">
    <property type="nucleotide sequence ID" value="NZ_JAJHUL010000002.1"/>
</dbReference>
<proteinExistence type="predicted"/>
<gene>
    <name evidence="1" type="ORF">EKN29_25435</name>
</gene>
<dbReference type="Proteomes" id="UP000282263">
    <property type="component" value="Unassembled WGS sequence"/>
</dbReference>
<dbReference type="AlphaFoldDB" id="A0A9Q7JXP2"/>
<organism evidence="1 2">
    <name type="scientific">Enterobacter mori</name>
    <dbReference type="NCBI Taxonomy" id="539813"/>
    <lineage>
        <taxon>Bacteria</taxon>
        <taxon>Pseudomonadati</taxon>
        <taxon>Pseudomonadota</taxon>
        <taxon>Gammaproteobacteria</taxon>
        <taxon>Enterobacterales</taxon>
        <taxon>Enterobacteriaceae</taxon>
        <taxon>Enterobacter</taxon>
    </lineage>
</organism>
<dbReference type="EMBL" id="RXPP01000061">
    <property type="protein sequence ID" value="RTQ15622.1"/>
    <property type="molecule type" value="Genomic_DNA"/>
</dbReference>
<evidence type="ECO:0000313" key="1">
    <source>
        <dbReference type="EMBL" id="RTQ15622.1"/>
    </source>
</evidence>
<name>A0A9Q7JXP2_9ENTR</name>
<sequence length="246" mass="28138">MTKEILAVPGVHPSPLYKRTYKSVQDIDEKLTKLIHRWRFFNAGPPMRVTAYDGTEICYQGVAFKGSPVDVFWSGFIGPYIENYSVNVLEQTSALAIECQFSIDEPIEEAKLLLLVMVRRLYHEMAETDKILRGDGFSFPEKKDVSGYIESMSQKIKEYAEIEKLKKPFPNHNIFNIDTVNSKYAQFGTSNNINTQELSEFFTMIASSGEDEVITLSKILLKSIMSKNLLSKEKYDFLISIFKSQP</sequence>
<reference evidence="1 2" key="1">
    <citation type="submission" date="2018-12" db="EMBL/GenBank/DDBJ databases">
        <title>The Batch Genome Submission of Enterobacter spp. strains.</title>
        <authorList>
            <person name="Wei L."/>
            <person name="Wu W."/>
            <person name="Lin J."/>
            <person name="Zhang X."/>
            <person name="Feng Y."/>
            <person name="Zong Z."/>
        </authorList>
    </citation>
    <scope>NUCLEOTIDE SEQUENCE [LARGE SCALE GENOMIC DNA]</scope>
    <source>
        <strain evidence="1 2">SCEM020047</strain>
    </source>
</reference>
<comment type="caution">
    <text evidence="1">The sequence shown here is derived from an EMBL/GenBank/DDBJ whole genome shotgun (WGS) entry which is preliminary data.</text>
</comment>
<evidence type="ECO:0000313" key="2">
    <source>
        <dbReference type="Proteomes" id="UP000282263"/>
    </source>
</evidence>
<protein>
    <submittedName>
        <fullName evidence="1">Uncharacterized protein</fullName>
    </submittedName>
</protein>
<accession>A0A9Q7JXP2</accession>